<keyword evidence="3" id="KW-0227">DNA damage</keyword>
<dbReference type="PANTHER" id="PTHR23240">
    <property type="entry name" value="DNA CROSS-LINK REPAIR PROTEIN PSO2/SNM1-RELATED"/>
    <property type="match status" value="1"/>
</dbReference>
<evidence type="ECO:0000256" key="4">
    <source>
        <dbReference type="ARBA" id="ARBA00023204"/>
    </source>
</evidence>
<dbReference type="Gene3D" id="3.40.50.12650">
    <property type="match status" value="1"/>
</dbReference>
<sequence>MFRNPRENSNLPDSQKAKPSTGRPPTPPPSTDRATATNNSSAPVVKSPYFSASSTGASAFPKTGSTPSKMSFSAKKTSTKKNTSILSFFQKTDGPPKATSTQQRITQFGSKTPRNGKNANRTRTGAGNNLGVWRQDNAGGKDVGGLFFDDKRGNNGSHTEGNKDGDEVEFMRGRSKTPDDDIWGEQQDDRFNETENSVKRRRVQEESSLDEKSKDDAASKETTPVSAKPKKNNGPFIDESDSEDDLEAFREVADVPAASDSKSKPNNEDDFDVAPADVEPANHQLSSMPPLAAERPPLVREATSHIEDDEFADFDDIEEDEFRGEDFLEGPWIEGQTGSEFGGYETPETSGAGETNGDMNETPSCPICQASLGGLSDNEVSVHVNNCLDGNPDPGSTANNAVTTTASMTRIERASIARPAQADPHAIRGTAATSAFSKLMAGNAEDSAWAAAAAHEVAARGRQAHERTCPFYKIITGYSICVDAFRYGAVQGCNAYFLSHFHSDHYVGLTSSWRHGPIYCSRVTANLVRQQLRVDPKWIVDLEFEKTTEVPGTDGVKVTMIPANHCPGSSLFLFEKTIGTGPSSRLHRVLHCGDFRACPAHVQHPMLRPEAMDVVTGKARQQKIDICYLDTTYLNPKHSFPPQDDVVKACADICVNLDENDGDAVFTKGHDGHVAGGLTRFLSNGNSSDNTNKGSSSSRGRLLVVVGTYSIGKERLCVAIARALKCKIWANTAKQRVCSCLEDPELSALLTDDPLEAQVHMQTIFEIRAETLQEYLASMKPRFSKVVGFRPTGWNYRPPTGRMLDNPPVSAVLHSDNWKTQFSVRNLVPQRGSTKESSCFGVPYSEHSSFRELTMFCCALRIARIIPTVNVGNRKTREKMKAWFERWEVEKRKTGLFRVEGDSW</sequence>
<reference evidence="9 10" key="1">
    <citation type="journal article" date="2024" name="IMA Fungus">
        <title>IMA Genome - F19 : A genome assembly and annotation guide to empower mycologists, including annotated draft genome sequences of Ceratocystis pirilliformis, Diaporthe australafricana, Fusarium ophioides, Paecilomyces lecythidis, and Sporothrix stenoceras.</title>
        <authorList>
            <person name="Aylward J."/>
            <person name="Wilson A.M."/>
            <person name="Visagie C.M."/>
            <person name="Spraker J."/>
            <person name="Barnes I."/>
            <person name="Buitendag C."/>
            <person name="Ceriani C."/>
            <person name="Del Mar Angel L."/>
            <person name="du Plessis D."/>
            <person name="Fuchs T."/>
            <person name="Gasser K."/>
            <person name="Kramer D."/>
            <person name="Li W."/>
            <person name="Munsamy K."/>
            <person name="Piso A."/>
            <person name="Price J.L."/>
            <person name="Sonnekus B."/>
            <person name="Thomas C."/>
            <person name="van der Nest A."/>
            <person name="van Dijk A."/>
            <person name="van Heerden A."/>
            <person name="van Vuuren N."/>
            <person name="Yilmaz N."/>
            <person name="Duong T.A."/>
            <person name="van der Merwe N.A."/>
            <person name="Wingfield M.J."/>
            <person name="Wingfield B.D."/>
        </authorList>
    </citation>
    <scope>NUCLEOTIDE SEQUENCE [LARGE SCALE GENOMIC DNA]</scope>
    <source>
        <strain evidence="9 10">CMW 18167</strain>
    </source>
</reference>
<dbReference type="Pfam" id="PF07522">
    <property type="entry name" value="DRMBL"/>
    <property type="match status" value="1"/>
</dbReference>
<feature type="compositionally biased region" description="Basic and acidic residues" evidence="6">
    <location>
        <begin position="160"/>
        <end position="179"/>
    </location>
</feature>
<dbReference type="Pfam" id="PF12706">
    <property type="entry name" value="Lactamase_B_2"/>
    <property type="match status" value="1"/>
</dbReference>
<dbReference type="PANTHER" id="PTHR23240:SF6">
    <property type="entry name" value="DNA CROSS-LINK REPAIR 1A PROTEIN"/>
    <property type="match status" value="1"/>
</dbReference>
<comment type="similarity">
    <text evidence="2">Belongs to the DNA repair metallo-beta-lactamase (DRMBL) family.</text>
</comment>
<organism evidence="9 10">
    <name type="scientific">Paecilomyces lecythidis</name>
    <dbReference type="NCBI Taxonomy" id="3004212"/>
    <lineage>
        <taxon>Eukaryota</taxon>
        <taxon>Fungi</taxon>
        <taxon>Dikarya</taxon>
        <taxon>Ascomycota</taxon>
        <taxon>Pezizomycotina</taxon>
        <taxon>Eurotiomycetes</taxon>
        <taxon>Eurotiomycetidae</taxon>
        <taxon>Eurotiales</taxon>
        <taxon>Thermoascaceae</taxon>
        <taxon>Paecilomyces</taxon>
    </lineage>
</organism>
<evidence type="ECO:0000256" key="1">
    <source>
        <dbReference type="ARBA" id="ARBA00004123"/>
    </source>
</evidence>
<dbReference type="InterPro" id="IPR011084">
    <property type="entry name" value="DRMBL"/>
</dbReference>
<evidence type="ECO:0000313" key="10">
    <source>
        <dbReference type="Proteomes" id="UP001583193"/>
    </source>
</evidence>
<keyword evidence="10" id="KW-1185">Reference proteome</keyword>
<accession>A0ABR3XVC7</accession>
<evidence type="ECO:0000313" key="9">
    <source>
        <dbReference type="EMBL" id="KAL1879635.1"/>
    </source>
</evidence>
<dbReference type="InterPro" id="IPR036866">
    <property type="entry name" value="RibonucZ/Hydroxyglut_hydro"/>
</dbReference>
<comment type="caution">
    <text evidence="9">The sequence shown here is derived from an EMBL/GenBank/DDBJ whole genome shotgun (WGS) entry which is preliminary data.</text>
</comment>
<dbReference type="Proteomes" id="UP001583193">
    <property type="component" value="Unassembled WGS sequence"/>
</dbReference>
<keyword evidence="4" id="KW-0234">DNA repair</keyword>
<comment type="subcellular location">
    <subcellularLocation>
        <location evidence="1">Nucleus</location>
    </subcellularLocation>
</comment>
<feature type="compositionally biased region" description="Basic and acidic residues" evidence="6">
    <location>
        <begin position="187"/>
        <end position="219"/>
    </location>
</feature>
<dbReference type="EMBL" id="JAVDPF010000010">
    <property type="protein sequence ID" value="KAL1879635.1"/>
    <property type="molecule type" value="Genomic_DNA"/>
</dbReference>
<dbReference type="CDD" id="cd16273">
    <property type="entry name" value="SNM1A-1C-like_MBL-fold"/>
    <property type="match status" value="1"/>
</dbReference>
<feature type="region of interest" description="Disordered" evidence="6">
    <location>
        <begin position="1"/>
        <end position="298"/>
    </location>
</feature>
<feature type="compositionally biased region" description="Low complexity" evidence="6">
    <location>
        <begin position="68"/>
        <end position="84"/>
    </location>
</feature>
<evidence type="ECO:0000259" key="7">
    <source>
        <dbReference type="Pfam" id="PF07522"/>
    </source>
</evidence>
<protein>
    <submittedName>
        <fullName evidence="9">Uncharacterized protein</fullName>
    </submittedName>
</protein>
<feature type="domain" description="Metallo-beta-lactamase" evidence="8">
    <location>
        <begin position="492"/>
        <end position="612"/>
    </location>
</feature>
<feature type="compositionally biased region" description="Polar residues" evidence="6">
    <location>
        <begin position="347"/>
        <end position="356"/>
    </location>
</feature>
<proteinExistence type="inferred from homology"/>
<feature type="compositionally biased region" description="Polar residues" evidence="6">
    <location>
        <begin position="98"/>
        <end position="127"/>
    </location>
</feature>
<dbReference type="Gene3D" id="3.60.15.10">
    <property type="entry name" value="Ribonuclease Z/Hydroxyacylglutathione hydrolase-like"/>
    <property type="match status" value="1"/>
</dbReference>
<feature type="region of interest" description="Disordered" evidence="6">
    <location>
        <begin position="335"/>
        <end position="356"/>
    </location>
</feature>
<evidence type="ECO:0000256" key="6">
    <source>
        <dbReference type="SAM" id="MobiDB-lite"/>
    </source>
</evidence>
<evidence type="ECO:0000256" key="2">
    <source>
        <dbReference type="ARBA" id="ARBA00010304"/>
    </source>
</evidence>
<feature type="compositionally biased region" description="Polar residues" evidence="6">
    <location>
        <begin position="50"/>
        <end position="67"/>
    </location>
</feature>
<dbReference type="InterPro" id="IPR001279">
    <property type="entry name" value="Metallo-B-lactamas"/>
</dbReference>
<feature type="domain" description="DNA repair metallo-beta-lactamase" evidence="7">
    <location>
        <begin position="744"/>
        <end position="873"/>
    </location>
</feature>
<gene>
    <name evidence="9" type="ORF">Plec18167_004097</name>
</gene>
<evidence type="ECO:0000256" key="5">
    <source>
        <dbReference type="ARBA" id="ARBA00023242"/>
    </source>
</evidence>
<evidence type="ECO:0000259" key="8">
    <source>
        <dbReference type="Pfam" id="PF12706"/>
    </source>
</evidence>
<keyword evidence="5" id="KW-0539">Nucleus</keyword>
<dbReference type="SUPFAM" id="SSF56281">
    <property type="entry name" value="Metallo-hydrolase/oxidoreductase"/>
    <property type="match status" value="1"/>
</dbReference>
<evidence type="ECO:0000256" key="3">
    <source>
        <dbReference type="ARBA" id="ARBA00022763"/>
    </source>
</evidence>
<name>A0ABR3XVC7_9EURO</name>